<dbReference type="GeneID" id="76208708"/>
<protein>
    <submittedName>
        <fullName evidence="3">Response regulator</fullName>
    </submittedName>
</protein>
<gene>
    <name evidence="3" type="ORF">NZNM25_09620</name>
</gene>
<dbReference type="Gene3D" id="3.40.50.2300">
    <property type="match status" value="1"/>
</dbReference>
<dbReference type="Pfam" id="PF00072">
    <property type="entry name" value="Response_reg"/>
    <property type="match status" value="1"/>
</dbReference>
<evidence type="ECO:0000256" key="1">
    <source>
        <dbReference type="ARBA" id="ARBA00022553"/>
    </source>
</evidence>
<evidence type="ECO:0000259" key="2">
    <source>
        <dbReference type="PROSITE" id="PS50110"/>
    </source>
</evidence>
<keyword evidence="1" id="KW-0597">Phosphoprotein</keyword>
<evidence type="ECO:0000313" key="3">
    <source>
        <dbReference type="EMBL" id="GBH34171.1"/>
    </source>
</evidence>
<dbReference type="SUPFAM" id="SSF52172">
    <property type="entry name" value="CheY-like"/>
    <property type="match status" value="1"/>
</dbReference>
<dbReference type="InterPro" id="IPR011006">
    <property type="entry name" value="CheY-like_superfamily"/>
</dbReference>
<reference evidence="3 4" key="1">
    <citation type="submission" date="2018-05" db="EMBL/GenBank/DDBJ databases">
        <title>genome sequencing of Nitrosopumilus sp. NM25.</title>
        <authorList>
            <person name="Mori K."/>
            <person name="Nakagawa T."/>
        </authorList>
    </citation>
    <scope>NUCLEOTIDE SEQUENCE [LARGE SCALE GENOMIC DNA]</scope>
    <source>
        <strain evidence="3 4">NM25</strain>
    </source>
</reference>
<dbReference type="AlphaFoldDB" id="A0A2S2KRK5"/>
<dbReference type="CDD" id="cd17535">
    <property type="entry name" value="REC_NarL-like"/>
    <property type="match status" value="1"/>
</dbReference>
<comment type="caution">
    <text evidence="3">The sequence shown here is derived from an EMBL/GenBank/DDBJ whole genome shotgun (WGS) entry which is preliminary data.</text>
</comment>
<dbReference type="OrthoDB" id="2830at2157"/>
<dbReference type="Proteomes" id="UP000245829">
    <property type="component" value="Unassembled WGS sequence"/>
</dbReference>
<dbReference type="InterPro" id="IPR058245">
    <property type="entry name" value="NreC/VraR/RcsB-like_REC"/>
</dbReference>
<dbReference type="EMBL" id="BGKI01000004">
    <property type="protein sequence ID" value="GBH34171.1"/>
    <property type="molecule type" value="Genomic_DNA"/>
</dbReference>
<dbReference type="InterPro" id="IPR050595">
    <property type="entry name" value="Bact_response_regulator"/>
</dbReference>
<keyword evidence="4" id="KW-1185">Reference proteome</keyword>
<dbReference type="GO" id="GO:0000160">
    <property type="term" value="P:phosphorelay signal transduction system"/>
    <property type="evidence" value="ECO:0007669"/>
    <property type="project" value="InterPro"/>
</dbReference>
<feature type="domain" description="Response regulatory" evidence="2">
    <location>
        <begin position="4"/>
        <end position="119"/>
    </location>
</feature>
<dbReference type="RefSeq" id="WP_109876793.1">
    <property type="nucleotide sequence ID" value="NZ_AP026695.1"/>
</dbReference>
<accession>A0A2S2KRK5</accession>
<evidence type="ECO:0000313" key="4">
    <source>
        <dbReference type="Proteomes" id="UP000245829"/>
    </source>
</evidence>
<proteinExistence type="predicted"/>
<dbReference type="InterPro" id="IPR001789">
    <property type="entry name" value="Sig_transdc_resp-reg_receiver"/>
</dbReference>
<organism evidence="3 4">
    <name type="scientific">Nitrosopumilus zosterae</name>
    <dbReference type="NCBI Taxonomy" id="718286"/>
    <lineage>
        <taxon>Archaea</taxon>
        <taxon>Nitrososphaerota</taxon>
        <taxon>Nitrososphaeria</taxon>
        <taxon>Nitrosopumilales</taxon>
        <taxon>Nitrosopumilaceae</taxon>
        <taxon>Nitrosopumilus</taxon>
    </lineage>
</organism>
<sequence>MNPTVILIDDYEDITEVISEYLGFHSINVLATGRNGKQGVELYKEYLPDVVVSDFLMPKYDGLYGLEQIRKINPNAKVIMMTGSIDDNLHDELRSAGASVILPKPTPLNILIETIKRIAFDNTVQSSNQISN</sequence>
<dbReference type="PROSITE" id="PS50110">
    <property type="entry name" value="RESPONSE_REGULATORY"/>
    <property type="match status" value="1"/>
</dbReference>
<name>A0A2S2KRK5_9ARCH</name>
<dbReference type="PANTHER" id="PTHR44591">
    <property type="entry name" value="STRESS RESPONSE REGULATOR PROTEIN 1"/>
    <property type="match status" value="1"/>
</dbReference>
<dbReference type="SMART" id="SM00448">
    <property type="entry name" value="REC"/>
    <property type="match status" value="1"/>
</dbReference>
<dbReference type="PANTHER" id="PTHR44591:SF3">
    <property type="entry name" value="RESPONSE REGULATORY DOMAIN-CONTAINING PROTEIN"/>
    <property type="match status" value="1"/>
</dbReference>